<proteinExistence type="predicted"/>
<gene>
    <name evidence="1" type="ORF">EJ06DRAFT_419428</name>
</gene>
<dbReference type="EMBL" id="ML996695">
    <property type="protein sequence ID" value="KAF2400163.1"/>
    <property type="molecule type" value="Genomic_DNA"/>
</dbReference>
<dbReference type="AlphaFoldDB" id="A0A6G1HVS5"/>
<accession>A0A6G1HVS5</accession>
<evidence type="ECO:0000313" key="1">
    <source>
        <dbReference type="EMBL" id="KAF2400163.1"/>
    </source>
</evidence>
<dbReference type="Proteomes" id="UP000799640">
    <property type="component" value="Unassembled WGS sequence"/>
</dbReference>
<organism evidence="1 2">
    <name type="scientific">Trichodelitschia bisporula</name>
    <dbReference type="NCBI Taxonomy" id="703511"/>
    <lineage>
        <taxon>Eukaryota</taxon>
        <taxon>Fungi</taxon>
        <taxon>Dikarya</taxon>
        <taxon>Ascomycota</taxon>
        <taxon>Pezizomycotina</taxon>
        <taxon>Dothideomycetes</taxon>
        <taxon>Dothideomycetes incertae sedis</taxon>
        <taxon>Phaeotrichales</taxon>
        <taxon>Phaeotrichaceae</taxon>
        <taxon>Trichodelitschia</taxon>
    </lineage>
</organism>
<keyword evidence="2" id="KW-1185">Reference proteome</keyword>
<sequence>MERMGRSGIYADSKVPRASWISFSSKRAPDRYNWMGRAGRGCSRAPHPDRVMFADAEFMVVRASRPIITQLCLQDGQGRELFYDTVDYNMPIKNFCNEAWLLGVHCPDALRLEASHGANITRGSPSKECAEKLQKLPPSPPIAFYSVAREWTFRKRSTPCSRIFSPVPGAGGLRLGRKLGHGYIRSIGCEAVLSTTFNIRNWEPRCSAMSAPSSAAGESSRTTTSYAAMCATHTGKPTSAR</sequence>
<protein>
    <submittedName>
        <fullName evidence="1">Uncharacterized protein</fullName>
    </submittedName>
</protein>
<name>A0A6G1HVS5_9PEZI</name>
<reference evidence="1" key="1">
    <citation type="journal article" date="2020" name="Stud. Mycol.">
        <title>101 Dothideomycetes genomes: a test case for predicting lifestyles and emergence of pathogens.</title>
        <authorList>
            <person name="Haridas S."/>
            <person name="Albert R."/>
            <person name="Binder M."/>
            <person name="Bloem J."/>
            <person name="Labutti K."/>
            <person name="Salamov A."/>
            <person name="Andreopoulos B."/>
            <person name="Baker S."/>
            <person name="Barry K."/>
            <person name="Bills G."/>
            <person name="Bluhm B."/>
            <person name="Cannon C."/>
            <person name="Castanera R."/>
            <person name="Culley D."/>
            <person name="Daum C."/>
            <person name="Ezra D."/>
            <person name="Gonzalez J."/>
            <person name="Henrissat B."/>
            <person name="Kuo A."/>
            <person name="Liang C."/>
            <person name="Lipzen A."/>
            <person name="Lutzoni F."/>
            <person name="Magnuson J."/>
            <person name="Mondo S."/>
            <person name="Nolan M."/>
            <person name="Ohm R."/>
            <person name="Pangilinan J."/>
            <person name="Park H.-J."/>
            <person name="Ramirez L."/>
            <person name="Alfaro M."/>
            <person name="Sun H."/>
            <person name="Tritt A."/>
            <person name="Yoshinaga Y."/>
            <person name="Zwiers L.-H."/>
            <person name="Turgeon B."/>
            <person name="Goodwin S."/>
            <person name="Spatafora J."/>
            <person name="Crous P."/>
            <person name="Grigoriev I."/>
        </authorList>
    </citation>
    <scope>NUCLEOTIDE SEQUENCE</scope>
    <source>
        <strain evidence="1">CBS 262.69</strain>
    </source>
</reference>
<evidence type="ECO:0000313" key="2">
    <source>
        <dbReference type="Proteomes" id="UP000799640"/>
    </source>
</evidence>